<evidence type="ECO:0008006" key="3">
    <source>
        <dbReference type="Google" id="ProtNLM"/>
    </source>
</evidence>
<evidence type="ECO:0000313" key="1">
    <source>
        <dbReference type="EMBL" id="ARN82462.1"/>
    </source>
</evidence>
<dbReference type="RefSeq" id="WP_085772591.1">
    <property type="nucleotide sequence ID" value="NZ_AP027149.1"/>
</dbReference>
<dbReference type="OrthoDB" id="9804823at2"/>
<dbReference type="Proteomes" id="UP000193978">
    <property type="component" value="Chromosome"/>
</dbReference>
<organism evidence="1 2">
    <name type="scientific">Methylocystis bryophila</name>
    <dbReference type="NCBI Taxonomy" id="655015"/>
    <lineage>
        <taxon>Bacteria</taxon>
        <taxon>Pseudomonadati</taxon>
        <taxon>Pseudomonadota</taxon>
        <taxon>Alphaproteobacteria</taxon>
        <taxon>Hyphomicrobiales</taxon>
        <taxon>Methylocystaceae</taxon>
        <taxon>Methylocystis</taxon>
    </lineage>
</organism>
<dbReference type="AlphaFoldDB" id="A0A1W6MXY8"/>
<dbReference type="EMBL" id="CP019948">
    <property type="protein sequence ID" value="ARN82462.1"/>
    <property type="molecule type" value="Genomic_DNA"/>
</dbReference>
<dbReference type="Gene3D" id="3.40.50.1010">
    <property type="entry name" value="5'-nuclease"/>
    <property type="match status" value="1"/>
</dbReference>
<gene>
    <name evidence="1" type="ORF">B1812_16770</name>
</gene>
<sequence>MLSAICLGAAVSASFDAFEGRQTVHRQAYCYRMERGAGRQRADSEKHVDDAGLTTTAREHGFVIVTRNAKDFAGRGVALLDPLKLVRPQG</sequence>
<dbReference type="KEGG" id="mbry:B1812_16770"/>
<proteinExistence type="predicted"/>
<dbReference type="STRING" id="655015.B1812_16770"/>
<protein>
    <recommendedName>
        <fullName evidence="3">PIN domain-containing protein</fullName>
    </recommendedName>
</protein>
<accession>A0A1W6MXY8</accession>
<reference evidence="1 2" key="1">
    <citation type="submission" date="2017-02" db="EMBL/GenBank/DDBJ databases">
        <authorList>
            <person name="Peterson S.W."/>
        </authorList>
    </citation>
    <scope>NUCLEOTIDE SEQUENCE [LARGE SCALE GENOMIC DNA]</scope>
    <source>
        <strain evidence="1 2">S285</strain>
    </source>
</reference>
<evidence type="ECO:0000313" key="2">
    <source>
        <dbReference type="Proteomes" id="UP000193978"/>
    </source>
</evidence>
<name>A0A1W6MXY8_9HYPH</name>
<keyword evidence="2" id="KW-1185">Reference proteome</keyword>